<evidence type="ECO:0000313" key="2">
    <source>
        <dbReference type="EMBL" id="GAG83566.1"/>
    </source>
</evidence>
<feature type="non-terminal residue" evidence="2">
    <location>
        <position position="33"/>
    </location>
</feature>
<comment type="caution">
    <text evidence="2">The sequence shown here is derived from an EMBL/GenBank/DDBJ whole genome shotgun (WGS) entry which is preliminary data.</text>
</comment>
<protein>
    <submittedName>
        <fullName evidence="2">Uncharacterized protein</fullName>
    </submittedName>
</protein>
<name>X1CH61_9ZZZZ</name>
<proteinExistence type="predicted"/>
<keyword evidence="1" id="KW-1133">Transmembrane helix</keyword>
<accession>X1CH61</accession>
<feature type="transmembrane region" description="Helical" evidence="1">
    <location>
        <begin position="12"/>
        <end position="32"/>
    </location>
</feature>
<keyword evidence="1" id="KW-0472">Membrane</keyword>
<gene>
    <name evidence="2" type="ORF">S01H4_36054</name>
</gene>
<keyword evidence="1" id="KW-0812">Transmembrane</keyword>
<organism evidence="2">
    <name type="scientific">marine sediment metagenome</name>
    <dbReference type="NCBI Taxonomy" id="412755"/>
    <lineage>
        <taxon>unclassified sequences</taxon>
        <taxon>metagenomes</taxon>
        <taxon>ecological metagenomes</taxon>
    </lineage>
</organism>
<dbReference type="AlphaFoldDB" id="X1CH61"/>
<reference evidence="2" key="1">
    <citation type="journal article" date="2014" name="Front. Microbiol.">
        <title>High frequency of phylogenetically diverse reductive dehalogenase-homologous genes in deep subseafloor sedimentary metagenomes.</title>
        <authorList>
            <person name="Kawai M."/>
            <person name="Futagami T."/>
            <person name="Toyoda A."/>
            <person name="Takaki Y."/>
            <person name="Nishi S."/>
            <person name="Hori S."/>
            <person name="Arai W."/>
            <person name="Tsubouchi T."/>
            <person name="Morono Y."/>
            <person name="Uchiyama I."/>
            <person name="Ito T."/>
            <person name="Fujiyama A."/>
            <person name="Inagaki F."/>
            <person name="Takami H."/>
        </authorList>
    </citation>
    <scope>NUCLEOTIDE SEQUENCE</scope>
    <source>
        <strain evidence="2">Expedition CK06-06</strain>
    </source>
</reference>
<dbReference type="EMBL" id="BART01019232">
    <property type="protein sequence ID" value="GAG83566.1"/>
    <property type="molecule type" value="Genomic_DNA"/>
</dbReference>
<evidence type="ECO:0000256" key="1">
    <source>
        <dbReference type="SAM" id="Phobius"/>
    </source>
</evidence>
<sequence length="33" mass="3730">MKNTLNKIKHRISASFLLMLTITSVLFVIPLVS</sequence>